<feature type="region of interest" description="Disordered" evidence="1">
    <location>
        <begin position="312"/>
        <end position="354"/>
    </location>
</feature>
<evidence type="ECO:0000256" key="1">
    <source>
        <dbReference type="SAM" id="MobiDB-lite"/>
    </source>
</evidence>
<dbReference type="OrthoDB" id="5321006at2759"/>
<keyword evidence="4" id="KW-1185">Reference proteome</keyword>
<reference evidence="3" key="1">
    <citation type="submission" date="2020-12" db="EMBL/GenBank/DDBJ databases">
        <title>Metabolic potential, ecology and presence of endohyphal bacteria is reflected in genomic diversity of Mucoromycotina.</title>
        <authorList>
            <person name="Muszewska A."/>
            <person name="Okrasinska A."/>
            <person name="Steczkiewicz K."/>
            <person name="Drgas O."/>
            <person name="Orlowska M."/>
            <person name="Perlinska-Lenart U."/>
            <person name="Aleksandrzak-Piekarczyk T."/>
            <person name="Szatraj K."/>
            <person name="Zielenkiewicz U."/>
            <person name="Pilsyk S."/>
            <person name="Malc E."/>
            <person name="Mieczkowski P."/>
            <person name="Kruszewska J.S."/>
            <person name="Biernat P."/>
            <person name="Pawlowska J."/>
        </authorList>
    </citation>
    <scope>NUCLEOTIDE SEQUENCE</scope>
    <source>
        <strain evidence="3">WA0000067209</strain>
    </source>
</reference>
<evidence type="ECO:0000313" key="3">
    <source>
        <dbReference type="EMBL" id="KAG2174172.1"/>
    </source>
</evidence>
<sequence>MASAYYYNPGAGNLPNANMPAMHNVNQMQIGMQPNVYGQPQYRPQMPIAEAPNMRKRMPSKSKPAGPHQPTEDTDEPSGGRFRVTIQLLEMTTLTGLLLSKDELDDISTRDVAMARYKRNHDYLSEIFTPYTASSVVPPSFNLSKTEEQLKTQTQETDEEIARSKENHTAKINGIRQRIDEFWKDMQDLKSASELSDVSRTQQKVEETLELKIEKHSNIAIEISIPGLEAEEPPLDEASSTMPQESPGLDTNGQNANEPHLESEFEAQLMATNDQPEDIENKAADFSWQADQNQTNPDDENDFLFNEMMATTPTQEGTPSVNEFLNTPEFDGEKSPGATANDDTINVNITENSN</sequence>
<feature type="compositionally biased region" description="Polar residues" evidence="1">
    <location>
        <begin position="312"/>
        <end position="325"/>
    </location>
</feature>
<evidence type="ECO:0000313" key="4">
    <source>
        <dbReference type="Proteomes" id="UP000654370"/>
    </source>
</evidence>
<feature type="compositionally biased region" description="Polar residues" evidence="1">
    <location>
        <begin position="341"/>
        <end position="354"/>
    </location>
</feature>
<feature type="region of interest" description="Disordered" evidence="1">
    <location>
        <begin position="232"/>
        <end position="251"/>
    </location>
</feature>
<dbReference type="EMBL" id="JAEPQZ010000013">
    <property type="protein sequence ID" value="KAG2174172.1"/>
    <property type="molecule type" value="Genomic_DNA"/>
</dbReference>
<feature type="region of interest" description="Disordered" evidence="1">
    <location>
        <begin position="55"/>
        <end position="81"/>
    </location>
</feature>
<organism evidence="3 4">
    <name type="scientific">Mortierella isabellina</name>
    <name type="common">Filamentous fungus</name>
    <name type="synonym">Umbelopsis isabellina</name>
    <dbReference type="NCBI Taxonomy" id="91625"/>
    <lineage>
        <taxon>Eukaryota</taxon>
        <taxon>Fungi</taxon>
        <taxon>Fungi incertae sedis</taxon>
        <taxon>Mucoromycota</taxon>
        <taxon>Mucoromycotina</taxon>
        <taxon>Umbelopsidomycetes</taxon>
        <taxon>Umbelopsidales</taxon>
        <taxon>Umbelopsidaceae</taxon>
        <taxon>Umbelopsis</taxon>
    </lineage>
</organism>
<evidence type="ECO:0000259" key="2">
    <source>
        <dbReference type="Pfam" id="PF20497"/>
    </source>
</evidence>
<comment type="caution">
    <text evidence="3">The sequence shown here is derived from an EMBL/GenBank/DDBJ whole genome shotgun (WGS) entry which is preliminary data.</text>
</comment>
<feature type="domain" description="SWI/SNF and RSC complexes subunit Ssr4 C-terminal" evidence="2">
    <location>
        <begin position="100"/>
        <end position="143"/>
    </location>
</feature>
<dbReference type="Pfam" id="PF20497">
    <property type="entry name" value="SWI-SNF_Ssr4_C"/>
    <property type="match status" value="1"/>
</dbReference>
<gene>
    <name evidence="3" type="ORF">INT43_004192</name>
</gene>
<dbReference type="AlphaFoldDB" id="A0A8H7UAA0"/>
<feature type="compositionally biased region" description="Polar residues" evidence="1">
    <location>
        <begin position="238"/>
        <end position="251"/>
    </location>
</feature>
<name>A0A8H7UAA0_MORIS</name>
<dbReference type="InterPro" id="IPR046464">
    <property type="entry name" value="SWI-SNF_Ssr4_C"/>
</dbReference>
<proteinExistence type="predicted"/>
<protein>
    <recommendedName>
        <fullName evidence="2">SWI/SNF and RSC complexes subunit Ssr4 C-terminal domain-containing protein</fullName>
    </recommendedName>
</protein>
<accession>A0A8H7UAA0</accession>
<dbReference type="Proteomes" id="UP000654370">
    <property type="component" value="Unassembled WGS sequence"/>
</dbReference>